<proteinExistence type="predicted"/>
<accession>A0A369B1U8</accession>
<evidence type="ECO:0000313" key="2">
    <source>
        <dbReference type="Proteomes" id="UP000253034"/>
    </source>
</evidence>
<dbReference type="Proteomes" id="UP000253034">
    <property type="component" value="Unassembled WGS sequence"/>
</dbReference>
<evidence type="ECO:0000313" key="1">
    <source>
        <dbReference type="EMBL" id="RCX14387.1"/>
    </source>
</evidence>
<dbReference type="AlphaFoldDB" id="A0A369B1U8"/>
<reference evidence="1 2" key="1">
    <citation type="submission" date="2018-07" db="EMBL/GenBank/DDBJ databases">
        <title>Genomic Encyclopedia of Type Strains, Phase IV (KMG-IV): sequencing the most valuable type-strain genomes for metagenomic binning, comparative biology and taxonomic classification.</title>
        <authorList>
            <person name="Goeker M."/>
        </authorList>
    </citation>
    <scope>NUCLEOTIDE SEQUENCE [LARGE SCALE GENOMIC DNA]</scope>
    <source>
        <strain evidence="1 2">DSM 27016</strain>
    </source>
</reference>
<comment type="caution">
    <text evidence="1">The sequence shown here is derived from an EMBL/GenBank/DDBJ whole genome shotgun (WGS) entry which is preliminary data.</text>
</comment>
<sequence>MKLFDVVPGNFFSVLSSGNREIYFDALMILHEMFKFELNIRVDDYISSLISILEDRAFELEEDDEAQEGGLTLSGKARLILNRFVKTGWVDKEFLDGSFIEIITPRSYAIPIMKILSDFGNNSLQEYNSLVFATFSGLKQAKTENESHMYEAVLSARANTEQLQYALRTLYHGIRGFLRGIVEQQDVNLLLQDHFGEYKKMSDRIYHPIKTMDSVHRYMGPIQSLLTDILADESLMKTMRDRAINIKKYDDEAEADEEIIKAIDYILDAYQTVGDLVSEIDRKHSTYTKSSIEKIQYLMTADQTIKGKLAELLKTYASMTDDKRDQLADIMEKTIRVNRQEFFDSQSLYHKNVKSRRVERTPLAVDLDDSFTDLAEGYLLEQIKNRYSAAKVRAFVDSLFINGVSRIETKDIQISGDSDFILLILAVIRQNDRGMPYTVEIGEGRIQQNGYAIPNMAIIKKEVPSNVE</sequence>
<keyword evidence="2" id="KW-1185">Reference proteome</keyword>
<organism evidence="1 2">
    <name type="scientific">Anaerobacterium chartisolvens</name>
    <dbReference type="NCBI Taxonomy" id="1297424"/>
    <lineage>
        <taxon>Bacteria</taxon>
        <taxon>Bacillati</taxon>
        <taxon>Bacillota</taxon>
        <taxon>Clostridia</taxon>
        <taxon>Eubacteriales</taxon>
        <taxon>Oscillospiraceae</taxon>
        <taxon>Anaerobacterium</taxon>
    </lineage>
</organism>
<dbReference type="OrthoDB" id="9807828at2"/>
<dbReference type="Pfam" id="PF18982">
    <property type="entry name" value="JetA"/>
    <property type="match status" value="1"/>
</dbReference>
<name>A0A369B1U8_9FIRM</name>
<dbReference type="InterPro" id="IPR043773">
    <property type="entry name" value="JetA"/>
</dbReference>
<protein>
    <submittedName>
        <fullName evidence="1">Uncharacterized protein</fullName>
    </submittedName>
</protein>
<dbReference type="EMBL" id="QPJT01000015">
    <property type="protein sequence ID" value="RCX14387.1"/>
    <property type="molecule type" value="Genomic_DNA"/>
</dbReference>
<dbReference type="RefSeq" id="WP_114298402.1">
    <property type="nucleotide sequence ID" value="NZ_QPJT01000015.1"/>
</dbReference>
<gene>
    <name evidence="1" type="ORF">DFR58_115111</name>
</gene>